<protein>
    <recommendedName>
        <fullName evidence="1">F-box domain-containing protein</fullName>
    </recommendedName>
</protein>
<evidence type="ECO:0000259" key="1">
    <source>
        <dbReference type="PROSITE" id="PS50181"/>
    </source>
</evidence>
<comment type="caution">
    <text evidence="2">The sequence shown here is derived from an EMBL/GenBank/DDBJ whole genome shotgun (WGS) entry which is preliminary data.</text>
</comment>
<dbReference type="SMART" id="SM00256">
    <property type="entry name" value="FBOX"/>
    <property type="match status" value="1"/>
</dbReference>
<dbReference type="SUPFAM" id="SSF81383">
    <property type="entry name" value="F-box domain"/>
    <property type="match status" value="1"/>
</dbReference>
<proteinExistence type="predicted"/>
<keyword evidence="3" id="KW-1185">Reference proteome</keyword>
<dbReference type="PANTHER" id="PTHR31672">
    <property type="entry name" value="BNACNNG10540D PROTEIN"/>
    <property type="match status" value="1"/>
</dbReference>
<evidence type="ECO:0000313" key="3">
    <source>
        <dbReference type="Proteomes" id="UP001188597"/>
    </source>
</evidence>
<dbReference type="Gene3D" id="1.20.1280.50">
    <property type="match status" value="1"/>
</dbReference>
<reference evidence="2" key="1">
    <citation type="submission" date="2022-12" db="EMBL/GenBank/DDBJ databases">
        <title>Draft genome assemblies for two species of Escallonia (Escalloniales).</title>
        <authorList>
            <person name="Chanderbali A."/>
            <person name="Dervinis C."/>
            <person name="Anghel I."/>
            <person name="Soltis D."/>
            <person name="Soltis P."/>
            <person name="Zapata F."/>
        </authorList>
    </citation>
    <scope>NUCLEOTIDE SEQUENCE</scope>
    <source>
        <strain evidence="2">UCBG64.0493</strain>
        <tissue evidence="2">Leaf</tissue>
    </source>
</reference>
<name>A0AA89AUM7_9ASTE</name>
<dbReference type="EMBL" id="JAVXUP010001110">
    <property type="protein sequence ID" value="KAK3015855.1"/>
    <property type="molecule type" value="Genomic_DNA"/>
</dbReference>
<feature type="domain" description="F-box" evidence="1">
    <location>
        <begin position="54"/>
        <end position="99"/>
    </location>
</feature>
<sequence length="240" mass="27683">MFDALNQQINHRCPLRCVSSQWRDVEEEKSKSSSHQRRKKWTGLGRKEKEDIAKSLACDLPGEIMMDILSRLPVKYLVQYKCISKGWHALVKNPLFISMHSRKSASRKEECYLILRRHNDCKVTETLLLHDEESVCRQTCVAHQSTYCLVGAWNGLLCVTPKADTFGDAYMLLNPATREFKPAFKYDSPGEARSKPPQILTLGFGFDSMTNDYKIVRIERSEASNQMRSYCELYSERTNS</sequence>
<dbReference type="InterPro" id="IPR050796">
    <property type="entry name" value="SCF_F-box_component"/>
</dbReference>
<dbReference type="PANTHER" id="PTHR31672:SF13">
    <property type="entry name" value="F-BOX PROTEIN CPR30-LIKE"/>
    <property type="match status" value="1"/>
</dbReference>
<dbReference type="PROSITE" id="PS50181">
    <property type="entry name" value="FBOX"/>
    <property type="match status" value="1"/>
</dbReference>
<evidence type="ECO:0000313" key="2">
    <source>
        <dbReference type="EMBL" id="KAK3015855.1"/>
    </source>
</evidence>
<organism evidence="2 3">
    <name type="scientific">Escallonia herrerae</name>
    <dbReference type="NCBI Taxonomy" id="1293975"/>
    <lineage>
        <taxon>Eukaryota</taxon>
        <taxon>Viridiplantae</taxon>
        <taxon>Streptophyta</taxon>
        <taxon>Embryophyta</taxon>
        <taxon>Tracheophyta</taxon>
        <taxon>Spermatophyta</taxon>
        <taxon>Magnoliopsida</taxon>
        <taxon>eudicotyledons</taxon>
        <taxon>Gunneridae</taxon>
        <taxon>Pentapetalae</taxon>
        <taxon>asterids</taxon>
        <taxon>campanulids</taxon>
        <taxon>Escalloniales</taxon>
        <taxon>Escalloniaceae</taxon>
        <taxon>Escallonia</taxon>
    </lineage>
</organism>
<dbReference type="AlphaFoldDB" id="A0AA89AUM7"/>
<dbReference type="InterPro" id="IPR036047">
    <property type="entry name" value="F-box-like_dom_sf"/>
</dbReference>
<gene>
    <name evidence="2" type="ORF">RJ639_005795</name>
</gene>
<accession>A0AA89AUM7</accession>
<dbReference type="Pfam" id="PF00646">
    <property type="entry name" value="F-box"/>
    <property type="match status" value="1"/>
</dbReference>
<dbReference type="CDD" id="cd22157">
    <property type="entry name" value="F-box_AtFBW1-like"/>
    <property type="match status" value="1"/>
</dbReference>
<dbReference type="InterPro" id="IPR001810">
    <property type="entry name" value="F-box_dom"/>
</dbReference>
<dbReference type="Proteomes" id="UP001188597">
    <property type="component" value="Unassembled WGS sequence"/>
</dbReference>